<feature type="transmembrane region" description="Helical" evidence="1">
    <location>
        <begin position="425"/>
        <end position="448"/>
    </location>
</feature>
<feature type="transmembrane region" description="Helical" evidence="1">
    <location>
        <begin position="354"/>
        <end position="371"/>
    </location>
</feature>
<proteinExistence type="predicted"/>
<sequence length="583" mass="63205">MLTFNLRGPALEGRRSILLASLVLVTLTAAIKFPSAQLYESFLDTDDALRIVLVRQLLAGQPWFENIVPRALPPHGLDIHWSRLVDGGIAALILMFRTMMSPAGAEAAARFAWPLLWLVPAVIAVLSMARRLGGSAAVIVALLLLFLNPPNFVQFIPGRIDHHNVQIALTLIATACLIFSDRGRWAAAGAGLASGAVLGIGFEALPFALLTAAAMGIWWVIVPGRQQHLRSYVLALCVSAVGMHVAQTAPAHWLGTACDALAWNVVAAVLAGGIWILLASFSARLSHARSNRLLALAGAAGLATACFLILRPNCVRGPLADVDPRLWPLFLDHVEEMKPFWTILKFSWLEVTAYWTPFFGLATLVMMLWNAERRAQPQWVIILTFALVTTTLGVLHVRMSSYAVWFAVPAIAGAAAQVRWIRDRALVPSIVAVLLASSLLPAVLVASLETPRSVSRSCSPQTDVRALAGLEPGLVFAHLNLGSAILANTPHSIVVAPYHQMTEGFIAFHEIMEGTPAAAYRRIGELGVQYLAMCVPQKVQEANNLPTLLANGEIPEWLDLVQEDGELRIYRVRRARGGSLVSR</sequence>
<organism evidence="2 3">
    <name type="scientific">Microvirga vignae</name>
    <dbReference type="NCBI Taxonomy" id="1225564"/>
    <lineage>
        <taxon>Bacteria</taxon>
        <taxon>Pseudomonadati</taxon>
        <taxon>Pseudomonadota</taxon>
        <taxon>Alphaproteobacteria</taxon>
        <taxon>Hyphomicrobiales</taxon>
        <taxon>Methylobacteriaceae</taxon>
        <taxon>Microvirga</taxon>
    </lineage>
</organism>
<dbReference type="AlphaFoldDB" id="A0A0H1RJ35"/>
<feature type="transmembrane region" description="Helical" evidence="1">
    <location>
        <begin position="111"/>
        <end position="129"/>
    </location>
</feature>
<protein>
    <recommendedName>
        <fullName evidence="4">Glycosyltransferase RgtA/B/C/D-like domain-containing protein</fullName>
    </recommendedName>
</protein>
<dbReference type="PATRIC" id="fig|1225564.3.peg.3459"/>
<dbReference type="RefSeq" id="WP_047189448.1">
    <property type="nucleotide sequence ID" value="NZ_LCYG01000032.1"/>
</dbReference>
<feature type="transmembrane region" description="Helical" evidence="1">
    <location>
        <begin position="402"/>
        <end position="418"/>
    </location>
</feature>
<evidence type="ECO:0008006" key="4">
    <source>
        <dbReference type="Google" id="ProtNLM"/>
    </source>
</evidence>
<feature type="transmembrane region" description="Helical" evidence="1">
    <location>
        <begin position="192"/>
        <end position="221"/>
    </location>
</feature>
<feature type="transmembrane region" description="Helical" evidence="1">
    <location>
        <begin position="293"/>
        <end position="310"/>
    </location>
</feature>
<comment type="caution">
    <text evidence="2">The sequence shown here is derived from an EMBL/GenBank/DDBJ whole genome shotgun (WGS) entry which is preliminary data.</text>
</comment>
<feature type="transmembrane region" description="Helical" evidence="1">
    <location>
        <begin position="135"/>
        <end position="153"/>
    </location>
</feature>
<dbReference type="EMBL" id="LCYG01000032">
    <property type="protein sequence ID" value="KLK92627.1"/>
    <property type="molecule type" value="Genomic_DNA"/>
</dbReference>
<feature type="transmembrane region" description="Helical" evidence="1">
    <location>
        <begin position="165"/>
        <end position="180"/>
    </location>
</feature>
<reference evidence="2 3" key="1">
    <citation type="submission" date="2015-05" db="EMBL/GenBank/DDBJ databases">
        <title>Draft genome sequence of Microvirga vignae strain BR3299, a novel nitrogen fixing bacteria isolated from Brazil semi-aired region.</title>
        <authorList>
            <person name="Zilli J.E."/>
            <person name="Passos S.R."/>
            <person name="Leite J."/>
            <person name="Baldani J.I."/>
            <person name="Xavier G.R."/>
            <person name="Rumjaneck N.G."/>
            <person name="Simoes-Araujo J.L."/>
        </authorList>
    </citation>
    <scope>NUCLEOTIDE SEQUENCE [LARGE SCALE GENOMIC DNA]</scope>
    <source>
        <strain evidence="2 3">BR3299</strain>
    </source>
</reference>
<keyword evidence="1" id="KW-1133">Transmembrane helix</keyword>
<feature type="transmembrane region" description="Helical" evidence="1">
    <location>
        <begin position="260"/>
        <end position="281"/>
    </location>
</feature>
<dbReference type="STRING" id="1225564.AA309_13080"/>
<keyword evidence="3" id="KW-1185">Reference proteome</keyword>
<evidence type="ECO:0000313" key="3">
    <source>
        <dbReference type="Proteomes" id="UP000035489"/>
    </source>
</evidence>
<keyword evidence="1" id="KW-0812">Transmembrane</keyword>
<evidence type="ECO:0000313" key="2">
    <source>
        <dbReference type="EMBL" id="KLK92627.1"/>
    </source>
</evidence>
<name>A0A0H1RJ35_9HYPH</name>
<keyword evidence="1" id="KW-0472">Membrane</keyword>
<feature type="transmembrane region" description="Helical" evidence="1">
    <location>
        <begin position="233"/>
        <end position="254"/>
    </location>
</feature>
<evidence type="ECO:0000256" key="1">
    <source>
        <dbReference type="SAM" id="Phobius"/>
    </source>
</evidence>
<accession>A0A0H1RJ35</accession>
<gene>
    <name evidence="2" type="ORF">AA309_13080</name>
</gene>
<feature type="transmembrane region" description="Helical" evidence="1">
    <location>
        <begin position="378"/>
        <end position="396"/>
    </location>
</feature>
<dbReference type="OrthoDB" id="1082056at2"/>
<dbReference type="Proteomes" id="UP000035489">
    <property type="component" value="Unassembled WGS sequence"/>
</dbReference>